<dbReference type="OrthoDB" id="9811097at2"/>
<dbReference type="GO" id="GO:0003677">
    <property type="term" value="F:DNA binding"/>
    <property type="evidence" value="ECO:0007669"/>
    <property type="project" value="InterPro"/>
</dbReference>
<dbReference type="KEGG" id="hli:HLI_20575"/>
<accession>A0A410MI78</accession>
<protein>
    <recommendedName>
        <fullName evidence="3">Resolvase/invertase-type recombinase catalytic domain-containing protein</fullName>
    </recommendedName>
</protein>
<dbReference type="Gene3D" id="3.40.50.1390">
    <property type="entry name" value="Resolvase, N-terminal catalytic domain"/>
    <property type="match status" value="1"/>
</dbReference>
<name>A0A410MI78_9BACI</name>
<sequence length="57" mass="6531">MQKWFELHELELINIYVDEGICGSKYHERKAMLQMVEESDSFDYIAVYSVGGINGSG</sequence>
<dbReference type="Proteomes" id="UP000287756">
    <property type="component" value="Chromosome"/>
</dbReference>
<proteinExistence type="predicted"/>
<dbReference type="GO" id="GO:0000150">
    <property type="term" value="F:DNA strand exchange activity"/>
    <property type="evidence" value="ECO:0007669"/>
    <property type="project" value="InterPro"/>
</dbReference>
<dbReference type="AlphaFoldDB" id="A0A410MI78"/>
<evidence type="ECO:0008006" key="3">
    <source>
        <dbReference type="Google" id="ProtNLM"/>
    </source>
</evidence>
<reference evidence="1 2" key="1">
    <citation type="submission" date="2018-01" db="EMBL/GenBank/DDBJ databases">
        <title>The whole genome sequencing and assembly of Halobacillus litoralis ERB031 strain.</title>
        <authorList>
            <person name="Lee S.-J."/>
            <person name="Park M.-K."/>
            <person name="Kim J.-Y."/>
            <person name="Lee Y.-J."/>
            <person name="Yi H."/>
            <person name="Bahn Y.-S."/>
            <person name="Kim J.F."/>
            <person name="Lee D.-W."/>
        </authorList>
    </citation>
    <scope>NUCLEOTIDE SEQUENCE [LARGE SCALE GENOMIC DNA]</scope>
    <source>
        <strain evidence="1 2">ERB 031</strain>
    </source>
</reference>
<gene>
    <name evidence="1" type="ORF">HLI_20575</name>
</gene>
<organism evidence="1 2">
    <name type="scientific">Halobacillus litoralis</name>
    <dbReference type="NCBI Taxonomy" id="45668"/>
    <lineage>
        <taxon>Bacteria</taxon>
        <taxon>Bacillati</taxon>
        <taxon>Bacillota</taxon>
        <taxon>Bacilli</taxon>
        <taxon>Bacillales</taxon>
        <taxon>Bacillaceae</taxon>
        <taxon>Halobacillus</taxon>
    </lineage>
</organism>
<dbReference type="EMBL" id="CP026118">
    <property type="protein sequence ID" value="QAS54442.1"/>
    <property type="molecule type" value="Genomic_DNA"/>
</dbReference>
<dbReference type="InterPro" id="IPR036162">
    <property type="entry name" value="Resolvase-like_N_sf"/>
</dbReference>
<evidence type="ECO:0000313" key="1">
    <source>
        <dbReference type="EMBL" id="QAS54442.1"/>
    </source>
</evidence>
<evidence type="ECO:0000313" key="2">
    <source>
        <dbReference type="Proteomes" id="UP000287756"/>
    </source>
</evidence>
<dbReference type="SUPFAM" id="SSF53041">
    <property type="entry name" value="Resolvase-like"/>
    <property type="match status" value="1"/>
</dbReference>